<proteinExistence type="predicted"/>
<accession>A0A8J5S6S4</accession>
<evidence type="ECO:0000256" key="1">
    <source>
        <dbReference type="SAM" id="MobiDB-lite"/>
    </source>
</evidence>
<evidence type="ECO:0000313" key="2">
    <source>
        <dbReference type="EMBL" id="KAG8051219.1"/>
    </source>
</evidence>
<evidence type="ECO:0000313" key="3">
    <source>
        <dbReference type="Proteomes" id="UP000729402"/>
    </source>
</evidence>
<protein>
    <submittedName>
        <fullName evidence="2">Uncharacterized protein</fullName>
    </submittedName>
</protein>
<reference evidence="2" key="1">
    <citation type="journal article" date="2021" name="bioRxiv">
        <title>Whole Genome Assembly and Annotation of Northern Wild Rice, Zizania palustris L., Supports a Whole Genome Duplication in the Zizania Genus.</title>
        <authorList>
            <person name="Haas M."/>
            <person name="Kono T."/>
            <person name="Macchietto M."/>
            <person name="Millas R."/>
            <person name="McGilp L."/>
            <person name="Shao M."/>
            <person name="Duquette J."/>
            <person name="Hirsch C.N."/>
            <person name="Kimball J."/>
        </authorList>
    </citation>
    <scope>NUCLEOTIDE SEQUENCE</scope>
    <source>
        <tissue evidence="2">Fresh leaf tissue</tissue>
    </source>
</reference>
<comment type="caution">
    <text evidence="2">The sequence shown here is derived from an EMBL/GenBank/DDBJ whole genome shotgun (WGS) entry which is preliminary data.</text>
</comment>
<sequence length="71" mass="7920">MPMASPDQVSLRDFLLKHSYSLIPYAVPLRSVPDSLDLGDLDPRSRTCSRNSESTSVLRATVDAVLPVWLY</sequence>
<name>A0A8J5S6S4_ZIZPA</name>
<gene>
    <name evidence="2" type="ORF">GUJ93_ZPchr0009g1134</name>
</gene>
<dbReference type="Proteomes" id="UP000729402">
    <property type="component" value="Unassembled WGS sequence"/>
</dbReference>
<dbReference type="EMBL" id="JAAALK010000289">
    <property type="protein sequence ID" value="KAG8051219.1"/>
    <property type="molecule type" value="Genomic_DNA"/>
</dbReference>
<dbReference type="AlphaFoldDB" id="A0A8J5S6S4"/>
<feature type="region of interest" description="Disordered" evidence="1">
    <location>
        <begin position="32"/>
        <end position="52"/>
    </location>
</feature>
<organism evidence="2 3">
    <name type="scientific">Zizania palustris</name>
    <name type="common">Northern wild rice</name>
    <dbReference type="NCBI Taxonomy" id="103762"/>
    <lineage>
        <taxon>Eukaryota</taxon>
        <taxon>Viridiplantae</taxon>
        <taxon>Streptophyta</taxon>
        <taxon>Embryophyta</taxon>
        <taxon>Tracheophyta</taxon>
        <taxon>Spermatophyta</taxon>
        <taxon>Magnoliopsida</taxon>
        <taxon>Liliopsida</taxon>
        <taxon>Poales</taxon>
        <taxon>Poaceae</taxon>
        <taxon>BOP clade</taxon>
        <taxon>Oryzoideae</taxon>
        <taxon>Oryzeae</taxon>
        <taxon>Zizaniinae</taxon>
        <taxon>Zizania</taxon>
    </lineage>
</organism>
<reference evidence="2" key="2">
    <citation type="submission" date="2021-02" db="EMBL/GenBank/DDBJ databases">
        <authorList>
            <person name="Kimball J.A."/>
            <person name="Haas M.W."/>
            <person name="Macchietto M."/>
            <person name="Kono T."/>
            <person name="Duquette J."/>
            <person name="Shao M."/>
        </authorList>
    </citation>
    <scope>NUCLEOTIDE SEQUENCE</scope>
    <source>
        <tissue evidence="2">Fresh leaf tissue</tissue>
    </source>
</reference>
<keyword evidence="3" id="KW-1185">Reference proteome</keyword>